<dbReference type="Pfam" id="PF00335">
    <property type="entry name" value="Tetraspanin"/>
    <property type="match status" value="1"/>
</dbReference>
<dbReference type="PANTHER" id="PTHR19282">
    <property type="entry name" value="TETRASPANIN"/>
    <property type="match status" value="1"/>
</dbReference>
<dbReference type="AlphaFoldDB" id="A0A6S7J548"/>
<evidence type="ECO:0000256" key="1">
    <source>
        <dbReference type="ARBA" id="ARBA00004141"/>
    </source>
</evidence>
<evidence type="ECO:0000256" key="7">
    <source>
        <dbReference type="RuleBase" id="RU361218"/>
    </source>
</evidence>
<dbReference type="Gene3D" id="1.10.1450.10">
    <property type="entry name" value="Tetraspanin"/>
    <property type="match status" value="1"/>
</dbReference>
<dbReference type="Proteomes" id="UP001152795">
    <property type="component" value="Unassembled WGS sequence"/>
</dbReference>
<evidence type="ECO:0000313" key="9">
    <source>
        <dbReference type="Proteomes" id="UP001152795"/>
    </source>
</evidence>
<accession>A0A6S7J548</accession>
<dbReference type="InterPro" id="IPR008952">
    <property type="entry name" value="Tetraspanin_EC2_sf"/>
</dbReference>
<keyword evidence="4 7" id="KW-1133">Transmembrane helix</keyword>
<comment type="subcellular location">
    <subcellularLocation>
        <location evidence="1 7">Membrane</location>
        <topology evidence="1 7">Multi-pass membrane protein</topology>
    </subcellularLocation>
</comment>
<protein>
    <recommendedName>
        <fullName evidence="7">Tetraspanin</fullName>
    </recommendedName>
</protein>
<comment type="caution">
    <text evidence="8">The sequence shown here is derived from an EMBL/GenBank/DDBJ whole genome shotgun (WGS) entry which is preliminary data.</text>
</comment>
<feature type="transmembrane region" description="Helical" evidence="7">
    <location>
        <begin position="53"/>
        <end position="75"/>
    </location>
</feature>
<evidence type="ECO:0000256" key="2">
    <source>
        <dbReference type="ARBA" id="ARBA00006840"/>
    </source>
</evidence>
<keyword evidence="3 7" id="KW-0812">Transmembrane</keyword>
<evidence type="ECO:0000256" key="5">
    <source>
        <dbReference type="ARBA" id="ARBA00023136"/>
    </source>
</evidence>
<dbReference type="EMBL" id="CACRXK020007522">
    <property type="protein sequence ID" value="CAB4012471.1"/>
    <property type="molecule type" value="Genomic_DNA"/>
</dbReference>
<keyword evidence="9" id="KW-1185">Reference proteome</keyword>
<keyword evidence="5 7" id="KW-0472">Membrane</keyword>
<organism evidence="8 9">
    <name type="scientific">Paramuricea clavata</name>
    <name type="common">Red gorgonian</name>
    <name type="synonym">Violescent sea-whip</name>
    <dbReference type="NCBI Taxonomy" id="317549"/>
    <lineage>
        <taxon>Eukaryota</taxon>
        <taxon>Metazoa</taxon>
        <taxon>Cnidaria</taxon>
        <taxon>Anthozoa</taxon>
        <taxon>Octocorallia</taxon>
        <taxon>Malacalcyonacea</taxon>
        <taxon>Plexauridae</taxon>
        <taxon>Paramuricea</taxon>
    </lineage>
</organism>
<dbReference type="PANTHER" id="PTHR19282:SF534">
    <property type="entry name" value="TETRASPANIN FAMILY-RELATED"/>
    <property type="match status" value="1"/>
</dbReference>
<evidence type="ECO:0000256" key="6">
    <source>
        <dbReference type="PIRSR" id="PIRSR002419-1"/>
    </source>
</evidence>
<dbReference type="FunFam" id="1.10.1450.10:FF:000029">
    <property type="entry name" value="Tetraspanin"/>
    <property type="match status" value="1"/>
</dbReference>
<dbReference type="PRINTS" id="PR00259">
    <property type="entry name" value="TMFOUR"/>
</dbReference>
<dbReference type="InterPro" id="IPR018499">
    <property type="entry name" value="Tetraspanin/Peripherin"/>
</dbReference>
<keyword evidence="6" id="KW-1015">Disulfide bond</keyword>
<dbReference type="PROSITE" id="PS00421">
    <property type="entry name" value="TM4_1"/>
    <property type="match status" value="1"/>
</dbReference>
<dbReference type="GO" id="GO:0005886">
    <property type="term" value="C:plasma membrane"/>
    <property type="evidence" value="ECO:0007669"/>
    <property type="project" value="TreeGrafter"/>
</dbReference>
<name>A0A6S7J548_PARCT</name>
<evidence type="ECO:0000256" key="3">
    <source>
        <dbReference type="ARBA" id="ARBA00022692"/>
    </source>
</evidence>
<evidence type="ECO:0000313" key="8">
    <source>
        <dbReference type="EMBL" id="CAB4012471.1"/>
    </source>
</evidence>
<feature type="disulfide bond" evidence="6">
    <location>
        <begin position="146"/>
        <end position="172"/>
    </location>
</feature>
<dbReference type="InterPro" id="IPR018503">
    <property type="entry name" value="Tetraspanin_CS"/>
</dbReference>
<reference evidence="8" key="1">
    <citation type="submission" date="2020-04" db="EMBL/GenBank/DDBJ databases">
        <authorList>
            <person name="Alioto T."/>
            <person name="Alioto T."/>
            <person name="Gomez Garrido J."/>
        </authorList>
    </citation>
    <scope>NUCLEOTIDE SEQUENCE</scope>
    <source>
        <strain evidence="8">A484AB</strain>
    </source>
</reference>
<evidence type="ECO:0000256" key="4">
    <source>
        <dbReference type="ARBA" id="ARBA00022989"/>
    </source>
</evidence>
<comment type="similarity">
    <text evidence="2 7">Belongs to the tetraspanin (TM4SF) family.</text>
</comment>
<gene>
    <name evidence="8" type="ORF">PACLA_8A011168</name>
</gene>
<feature type="transmembrane region" description="Helical" evidence="7">
    <location>
        <begin position="12"/>
        <end position="33"/>
    </location>
</feature>
<dbReference type="SUPFAM" id="SSF48652">
    <property type="entry name" value="Tetraspanin"/>
    <property type="match status" value="1"/>
</dbReference>
<sequence>MVCGLKTIKYLLFGFNALFWATGAIILAIGIWTKASPGSYDAFLGNKGYKTSANVMLATGSVVMVVGFLGCCGAARESKCMLGWFFAFLLLIFCAEITAGILAFIHKDEVKKEMKKEMQDLMSKHYGFNHEVTFDVDHLQSQLKCCGFRSYRDWANSTWYKDNTNKEVPASCCKSDSDKPTCYQRSTFDVANIFTKGCLEELEDFVQDHLMIIGAIGVAISCVQLLGMIFSCALFCSNDI</sequence>
<dbReference type="OrthoDB" id="438211at2759"/>
<dbReference type="PIRSF" id="PIRSF002419">
    <property type="entry name" value="Tetraspanin"/>
    <property type="match status" value="1"/>
</dbReference>
<proteinExistence type="inferred from homology"/>
<feature type="transmembrane region" description="Helical" evidence="7">
    <location>
        <begin position="210"/>
        <end position="236"/>
    </location>
</feature>
<feature type="transmembrane region" description="Helical" evidence="7">
    <location>
        <begin position="82"/>
        <end position="105"/>
    </location>
</feature>
<dbReference type="InterPro" id="IPR000301">
    <property type="entry name" value="Tetraspanin_animals"/>
</dbReference>